<keyword evidence="2" id="KW-0150">Chloroplast</keyword>
<dbReference type="InterPro" id="IPR012318">
    <property type="entry name" value="HTH_CRP"/>
</dbReference>
<dbReference type="GO" id="GO:0006355">
    <property type="term" value="P:regulation of DNA-templated transcription"/>
    <property type="evidence" value="ECO:0007669"/>
    <property type="project" value="InterPro"/>
</dbReference>
<dbReference type="PROSITE" id="PS51063">
    <property type="entry name" value="HTH_CRP_2"/>
    <property type="match status" value="1"/>
</dbReference>
<accession>A0A1Z1MLA8</accession>
<dbReference type="RefSeq" id="YP_009397530.1">
    <property type="nucleotide sequence ID" value="NC_035287.1"/>
</dbReference>
<name>A0A1Z1MLA8_9FLOR</name>
<dbReference type="InterPro" id="IPR036390">
    <property type="entry name" value="WH_DNA-bd_sf"/>
</dbReference>
<feature type="domain" description="HTH crp-type" evidence="1">
    <location>
        <begin position="134"/>
        <end position="208"/>
    </location>
</feature>
<dbReference type="GO" id="GO:0003677">
    <property type="term" value="F:DNA binding"/>
    <property type="evidence" value="ECO:0007669"/>
    <property type="project" value="InterPro"/>
</dbReference>
<protein>
    <submittedName>
        <fullName evidence="2">Global nitrogen transcriptional regulator</fullName>
    </submittedName>
</protein>
<reference evidence="2" key="1">
    <citation type="journal article" date="2017" name="J. Phycol.">
        <title>Analysis of chloroplast genomes and a supermatrix inform reclassification of the Rhodomelaceae (Rhodophyta).</title>
        <authorList>
            <person name="Diaz-Tapia P."/>
            <person name="Maggs C.A."/>
            <person name="West J.A."/>
            <person name="Verbruggen H."/>
        </authorList>
    </citation>
    <scope>NUCLEOTIDE SEQUENCE</scope>
    <source>
        <strain evidence="2">PD1087</strain>
    </source>
</reference>
<organism evidence="2">
    <name type="scientific">Dasyclonium flaccidum</name>
    <dbReference type="NCBI Taxonomy" id="2007274"/>
    <lineage>
        <taxon>Eukaryota</taxon>
        <taxon>Rhodophyta</taxon>
        <taxon>Florideophyceae</taxon>
        <taxon>Rhodymeniophycidae</taxon>
        <taxon>Ceramiales</taxon>
        <taxon>Rhodomelaceae</taxon>
        <taxon>Polyzonieae</taxon>
        <taxon>Dasyclonium</taxon>
    </lineage>
</organism>
<dbReference type="EMBL" id="MF101443">
    <property type="protein sequence ID" value="ARW66716.1"/>
    <property type="molecule type" value="Genomic_DNA"/>
</dbReference>
<proteinExistence type="predicted"/>
<dbReference type="InterPro" id="IPR036388">
    <property type="entry name" value="WH-like_DNA-bd_sf"/>
</dbReference>
<dbReference type="GeneID" id="33359903"/>
<gene>
    <name evidence="2" type="primary">ntcA</name>
</gene>
<keyword evidence="2" id="KW-0934">Plastid</keyword>
<sequence length="214" mass="25732">MKWINFFTDYNIPYYVYKLNKEDAIIINNCRKNKDTSIIILYGSIYITKIFKENTIIPLVILNHNSIFHLKKKNIRTKFYYKITALEQSYIISFRLSHINNRRKINRKITLGIINSYQITLNKYEVMNEIINQKYIKNKVVQLILLLCLDFGIINNTKVHIPFKISQKHLATMIGNNTNNINRVIQYLYQEKFLQYSNKKRICILNIFNNNFKY</sequence>
<evidence type="ECO:0000259" key="1">
    <source>
        <dbReference type="PROSITE" id="PS51063"/>
    </source>
</evidence>
<geneLocation type="chloroplast" evidence="2"/>
<dbReference type="AlphaFoldDB" id="A0A1Z1MLA8"/>
<dbReference type="Gene3D" id="1.10.10.10">
    <property type="entry name" value="Winged helix-like DNA-binding domain superfamily/Winged helix DNA-binding domain"/>
    <property type="match status" value="1"/>
</dbReference>
<evidence type="ECO:0000313" key="2">
    <source>
        <dbReference type="EMBL" id="ARW66716.1"/>
    </source>
</evidence>
<dbReference type="SUPFAM" id="SSF46785">
    <property type="entry name" value="Winged helix' DNA-binding domain"/>
    <property type="match status" value="1"/>
</dbReference>